<evidence type="ECO:0000256" key="2">
    <source>
        <dbReference type="ARBA" id="ARBA00023002"/>
    </source>
</evidence>
<dbReference type="AlphaFoldDB" id="A0A6S6UBX6"/>
<reference evidence="5" key="1">
    <citation type="submission" date="2020-01" db="EMBL/GenBank/DDBJ databases">
        <authorList>
            <person name="Meier V. D."/>
            <person name="Meier V D."/>
        </authorList>
    </citation>
    <scope>NUCLEOTIDE SEQUENCE</scope>
    <source>
        <strain evidence="5">HLG_WM_MAG_09</strain>
    </source>
</reference>
<dbReference type="InterPro" id="IPR050411">
    <property type="entry name" value="AlphaKG_dependent_hydroxylases"/>
</dbReference>
<proteinExistence type="predicted"/>
<keyword evidence="2" id="KW-0560">Oxidoreductase</keyword>
<dbReference type="Pfam" id="PF02668">
    <property type="entry name" value="TauD"/>
    <property type="match status" value="1"/>
</dbReference>
<dbReference type="SUPFAM" id="SSF51197">
    <property type="entry name" value="Clavaminate synthase-like"/>
    <property type="match status" value="1"/>
</dbReference>
<dbReference type="PANTHER" id="PTHR10696">
    <property type="entry name" value="GAMMA-BUTYROBETAINE HYDROXYLASE-RELATED"/>
    <property type="match status" value="1"/>
</dbReference>
<dbReference type="PANTHER" id="PTHR10696:SF56">
    <property type="entry name" value="TAUD_TFDA-LIKE DOMAIN-CONTAINING PROTEIN"/>
    <property type="match status" value="1"/>
</dbReference>
<evidence type="ECO:0000259" key="4">
    <source>
        <dbReference type="Pfam" id="PF02668"/>
    </source>
</evidence>
<dbReference type="EMBL" id="CACVAT010000631">
    <property type="protein sequence ID" value="CAA6830796.1"/>
    <property type="molecule type" value="Genomic_DNA"/>
</dbReference>
<accession>A0A6S6UBX6</accession>
<evidence type="ECO:0000256" key="3">
    <source>
        <dbReference type="ARBA" id="ARBA00023194"/>
    </source>
</evidence>
<sequence>MRLTANKEPHPWGVFKISLYPHGDTPESLAQTLPLTRCRTEYHYLIILQYSHWLWQNTSYWDIVDRSMHQQSTFSLKNKMLYQQWRDKKLTNYPCLIEELMTNIEKPEQLSEYETNKILSTTARFNMAFYRIPKQKKPAKPSIHQLAKHCGLQSINHNICADPDSLTSLQVTSRPGQHDYIPYTNKKLSWHTDGYYNSPAEQIHGMLLHCVQPAQQGGENLLMDHDIAYILLREADPAYIEALMHPEAFTIPANILNGEVIRPEQSGPVFSITPGGHLHMRYSARQRNVKWRDDPATRKAEQFLLDLWEQDSPYKLRYTLQAGEGLICNNVLHCRTAFTDDYDGSQRLLYRGRYVDRVSN</sequence>
<feature type="domain" description="TauD/TfdA-like" evidence="4">
    <location>
        <begin position="168"/>
        <end position="351"/>
    </location>
</feature>
<dbReference type="InterPro" id="IPR042098">
    <property type="entry name" value="TauD-like_sf"/>
</dbReference>
<dbReference type="Gene3D" id="3.60.130.10">
    <property type="entry name" value="Clavaminate synthase-like"/>
    <property type="match status" value="1"/>
</dbReference>
<organism evidence="5">
    <name type="scientific">uncultured Thiotrichaceae bacterium</name>
    <dbReference type="NCBI Taxonomy" id="298394"/>
    <lineage>
        <taxon>Bacteria</taxon>
        <taxon>Pseudomonadati</taxon>
        <taxon>Pseudomonadota</taxon>
        <taxon>Gammaproteobacteria</taxon>
        <taxon>Thiotrichales</taxon>
        <taxon>Thiotrichaceae</taxon>
        <taxon>environmental samples</taxon>
    </lineage>
</organism>
<keyword evidence="3" id="KW-0045">Antibiotic biosynthesis</keyword>
<evidence type="ECO:0000313" key="5">
    <source>
        <dbReference type="EMBL" id="CAA6830796.1"/>
    </source>
</evidence>
<dbReference type="InterPro" id="IPR003819">
    <property type="entry name" value="TauD/TfdA-like"/>
</dbReference>
<name>A0A6S6UBX6_9GAMM</name>
<comment type="cofactor">
    <cofactor evidence="1">
        <name>Fe(2+)</name>
        <dbReference type="ChEBI" id="CHEBI:29033"/>
    </cofactor>
</comment>
<protein>
    <recommendedName>
        <fullName evidence="4">TauD/TfdA-like domain-containing protein</fullName>
    </recommendedName>
</protein>
<gene>
    <name evidence="5" type="ORF">HELGO_WM26837</name>
</gene>
<dbReference type="GO" id="GO:0017000">
    <property type="term" value="P:antibiotic biosynthetic process"/>
    <property type="evidence" value="ECO:0007669"/>
    <property type="project" value="UniProtKB-KW"/>
</dbReference>
<dbReference type="GO" id="GO:0016706">
    <property type="term" value="F:2-oxoglutarate-dependent dioxygenase activity"/>
    <property type="evidence" value="ECO:0007669"/>
    <property type="project" value="UniProtKB-ARBA"/>
</dbReference>
<evidence type="ECO:0000256" key="1">
    <source>
        <dbReference type="ARBA" id="ARBA00001954"/>
    </source>
</evidence>